<accession>A0A0C3AI27</accession>
<name>A0A0C3AI27_SERVB</name>
<evidence type="ECO:0000313" key="2">
    <source>
        <dbReference type="EMBL" id="KIM19729.1"/>
    </source>
</evidence>
<proteinExistence type="predicted"/>
<dbReference type="AlphaFoldDB" id="A0A0C3AI27"/>
<sequence length="295" mass="33292">MSETGSEYDLITTANDGRFECFTLLRGTTVTEGSPSHRQRASLMSPAALLHGLRFRAVRGYWYAFALSKIVGRIALWEWQTAAQDHQDKETSHLNCAYNSFNLEQSAGKNLGERENPVKKHKKRHRSSGRETWIGNVARVGLVDELTAMKNAGSVLHIYASILPSAMQHGRKEGLVQLGRGPEVRISAQKSRINHQEINRERFYFFRVVLHGCDLEPFRALTNERKRLVLINHSEGISPKLNGSWVASKRIISRSSTPELSLCGIHDEMAHPTPTSNPNKNRSSWMDHVRERGGI</sequence>
<reference evidence="3" key="2">
    <citation type="submission" date="2015-01" db="EMBL/GenBank/DDBJ databases">
        <title>Evolutionary Origins and Diversification of the Mycorrhizal Mutualists.</title>
        <authorList>
            <consortium name="DOE Joint Genome Institute"/>
            <consortium name="Mycorrhizal Genomics Consortium"/>
            <person name="Kohler A."/>
            <person name="Kuo A."/>
            <person name="Nagy L.G."/>
            <person name="Floudas D."/>
            <person name="Copeland A."/>
            <person name="Barry K.W."/>
            <person name="Cichocki N."/>
            <person name="Veneault-Fourrey C."/>
            <person name="LaButti K."/>
            <person name="Lindquist E.A."/>
            <person name="Lipzen A."/>
            <person name="Lundell T."/>
            <person name="Morin E."/>
            <person name="Murat C."/>
            <person name="Riley R."/>
            <person name="Ohm R."/>
            <person name="Sun H."/>
            <person name="Tunlid A."/>
            <person name="Henrissat B."/>
            <person name="Grigoriev I.V."/>
            <person name="Hibbett D.S."/>
            <person name="Martin F."/>
        </authorList>
    </citation>
    <scope>NUCLEOTIDE SEQUENCE [LARGE SCALE GENOMIC DNA]</scope>
    <source>
        <strain evidence="3">MAFF 305830</strain>
    </source>
</reference>
<feature type="compositionally biased region" description="Basic and acidic residues" evidence="1">
    <location>
        <begin position="285"/>
        <end position="295"/>
    </location>
</feature>
<feature type="region of interest" description="Disordered" evidence="1">
    <location>
        <begin position="271"/>
        <end position="295"/>
    </location>
</feature>
<protein>
    <submittedName>
        <fullName evidence="2">Uncharacterized protein</fullName>
    </submittedName>
</protein>
<gene>
    <name evidence="2" type="ORF">M408DRAFT_312510</name>
</gene>
<dbReference type="HOGENOM" id="CLU_943862_0_0_1"/>
<evidence type="ECO:0000313" key="3">
    <source>
        <dbReference type="Proteomes" id="UP000054097"/>
    </source>
</evidence>
<feature type="region of interest" description="Disordered" evidence="1">
    <location>
        <begin position="109"/>
        <end position="128"/>
    </location>
</feature>
<evidence type="ECO:0000256" key="1">
    <source>
        <dbReference type="SAM" id="MobiDB-lite"/>
    </source>
</evidence>
<dbReference type="EMBL" id="KN824562">
    <property type="protein sequence ID" value="KIM19729.1"/>
    <property type="molecule type" value="Genomic_DNA"/>
</dbReference>
<feature type="compositionally biased region" description="Polar residues" evidence="1">
    <location>
        <begin position="273"/>
        <end position="284"/>
    </location>
</feature>
<reference evidence="2 3" key="1">
    <citation type="submission" date="2014-04" db="EMBL/GenBank/DDBJ databases">
        <authorList>
            <consortium name="DOE Joint Genome Institute"/>
            <person name="Kuo A."/>
            <person name="Zuccaro A."/>
            <person name="Kohler A."/>
            <person name="Nagy L.G."/>
            <person name="Floudas D."/>
            <person name="Copeland A."/>
            <person name="Barry K.W."/>
            <person name="Cichocki N."/>
            <person name="Veneault-Fourrey C."/>
            <person name="LaButti K."/>
            <person name="Lindquist E.A."/>
            <person name="Lipzen A."/>
            <person name="Lundell T."/>
            <person name="Morin E."/>
            <person name="Murat C."/>
            <person name="Sun H."/>
            <person name="Tunlid A."/>
            <person name="Henrissat B."/>
            <person name="Grigoriev I.V."/>
            <person name="Hibbett D.S."/>
            <person name="Martin F."/>
            <person name="Nordberg H.P."/>
            <person name="Cantor M.N."/>
            <person name="Hua S.X."/>
        </authorList>
    </citation>
    <scope>NUCLEOTIDE SEQUENCE [LARGE SCALE GENOMIC DNA]</scope>
    <source>
        <strain evidence="2 3">MAFF 305830</strain>
    </source>
</reference>
<dbReference type="Proteomes" id="UP000054097">
    <property type="component" value="Unassembled WGS sequence"/>
</dbReference>
<keyword evidence="3" id="KW-1185">Reference proteome</keyword>
<organism evidence="2 3">
    <name type="scientific">Serendipita vermifera MAFF 305830</name>
    <dbReference type="NCBI Taxonomy" id="933852"/>
    <lineage>
        <taxon>Eukaryota</taxon>
        <taxon>Fungi</taxon>
        <taxon>Dikarya</taxon>
        <taxon>Basidiomycota</taxon>
        <taxon>Agaricomycotina</taxon>
        <taxon>Agaricomycetes</taxon>
        <taxon>Sebacinales</taxon>
        <taxon>Serendipitaceae</taxon>
        <taxon>Serendipita</taxon>
    </lineage>
</organism>